<feature type="compositionally biased region" description="Polar residues" evidence="1">
    <location>
        <begin position="324"/>
        <end position="338"/>
    </location>
</feature>
<accession>A0A8T1X291</accession>
<proteinExistence type="predicted"/>
<dbReference type="Proteomes" id="UP000693981">
    <property type="component" value="Unassembled WGS sequence"/>
</dbReference>
<keyword evidence="3" id="KW-1185">Reference proteome</keyword>
<evidence type="ECO:0000256" key="1">
    <source>
        <dbReference type="SAM" id="MobiDB-lite"/>
    </source>
</evidence>
<feature type="compositionally biased region" description="Polar residues" evidence="1">
    <location>
        <begin position="67"/>
        <end position="78"/>
    </location>
</feature>
<organism evidence="2 3">
    <name type="scientific">Phytophthora boehmeriae</name>
    <dbReference type="NCBI Taxonomy" id="109152"/>
    <lineage>
        <taxon>Eukaryota</taxon>
        <taxon>Sar</taxon>
        <taxon>Stramenopiles</taxon>
        <taxon>Oomycota</taxon>
        <taxon>Peronosporomycetes</taxon>
        <taxon>Peronosporales</taxon>
        <taxon>Peronosporaceae</taxon>
        <taxon>Phytophthora</taxon>
    </lineage>
</organism>
<feature type="region of interest" description="Disordered" evidence="1">
    <location>
        <begin position="205"/>
        <end position="246"/>
    </location>
</feature>
<protein>
    <submittedName>
        <fullName evidence="2">Uncharacterized protein</fullName>
    </submittedName>
</protein>
<sequence>MNLWALNDESVVSQPRRTKTNFADAPSSGGWRDDTPSQRRKQQRGKVEVLVEDHDSNDDNDDLRKSYSASTPRLSSKIETTSRKANEIISADVVKAVDNGSAVTVSSHPPLSSLERRQQNGKKRGDTAKQRLDNGVHHLVREFLLLHNHGDIVKILDKERPMPLLSIKETKKLRRRLTGPEESTNPPEMPSLLECFLVRSNQTQLGMSTKRATTERPASAESTTRATADSASKAESTSPSRTKKPVLNVITSNLGQDISNAGADAVVNTTTESGYNRLNHPGSTPKPQAHETVFGDPGSTPLARAKDLRALGFDDIDDEEADSMSESNEATPDQSKGTGNDAGNDISEYAIRKRAARTAPKNVQLGNAGSTPTKEYIFFRETPPSFVTETIEEAVEVFEKLGNDPDFIQTVVVERFIELNSSEVSKYSVGQQVNGLGAHGDISGVVSKVYGSRLCGSAGPGTIVIDTRPEESPVGV</sequence>
<comment type="caution">
    <text evidence="2">The sequence shown here is derived from an EMBL/GenBank/DDBJ whole genome shotgun (WGS) entry which is preliminary data.</text>
</comment>
<dbReference type="AlphaFoldDB" id="A0A8T1X291"/>
<feature type="region of interest" description="Disordered" evidence="1">
    <location>
        <begin position="1"/>
        <end position="78"/>
    </location>
</feature>
<feature type="compositionally biased region" description="Basic and acidic residues" evidence="1">
    <location>
        <begin position="114"/>
        <end position="128"/>
    </location>
</feature>
<reference evidence="2" key="1">
    <citation type="submission" date="2021-02" db="EMBL/GenBank/DDBJ databases">
        <authorList>
            <person name="Palmer J.M."/>
        </authorList>
    </citation>
    <scope>NUCLEOTIDE SEQUENCE</scope>
    <source>
        <strain evidence="2">SCRP23</strain>
    </source>
</reference>
<feature type="compositionally biased region" description="Polar residues" evidence="1">
    <location>
        <begin position="220"/>
        <end position="240"/>
    </location>
</feature>
<evidence type="ECO:0000313" key="3">
    <source>
        <dbReference type="Proteomes" id="UP000693981"/>
    </source>
</evidence>
<feature type="region of interest" description="Disordered" evidence="1">
    <location>
        <begin position="102"/>
        <end position="128"/>
    </location>
</feature>
<name>A0A8T1X291_9STRA</name>
<dbReference type="OrthoDB" id="110429at2759"/>
<gene>
    <name evidence="2" type="ORF">PHYBOEH_009156</name>
</gene>
<dbReference type="EMBL" id="JAGDFL010000056">
    <property type="protein sequence ID" value="KAG7399354.1"/>
    <property type="molecule type" value="Genomic_DNA"/>
</dbReference>
<feature type="compositionally biased region" description="Basic and acidic residues" evidence="1">
    <location>
        <begin position="45"/>
        <end position="54"/>
    </location>
</feature>
<feature type="region of interest" description="Disordered" evidence="1">
    <location>
        <begin position="320"/>
        <end position="344"/>
    </location>
</feature>
<feature type="region of interest" description="Disordered" evidence="1">
    <location>
        <begin position="273"/>
        <end position="302"/>
    </location>
</feature>
<evidence type="ECO:0000313" key="2">
    <source>
        <dbReference type="EMBL" id="KAG7399354.1"/>
    </source>
</evidence>
<feature type="compositionally biased region" description="Polar residues" evidence="1">
    <location>
        <begin position="273"/>
        <end position="286"/>
    </location>
</feature>